<evidence type="ECO:0000313" key="1">
    <source>
        <dbReference type="EMBL" id="TFF71620.1"/>
    </source>
</evidence>
<keyword evidence="3" id="KW-1185">Reference proteome</keyword>
<dbReference type="AlphaFoldDB" id="A0A5F0K5T3"/>
<dbReference type="Proteomes" id="UP000297914">
    <property type="component" value="Unassembled WGS sequence"/>
</dbReference>
<sequence length="101" mass="11806">MNITLPSRREFEAALAEHKRLDLYQIADMCRAFDALIQWQVNPRPRNWNSRYGSLQCLPDNLKGPLLDVKLKFYALQKHTKPEAVPYSPEDTWAAWGYITL</sequence>
<evidence type="ECO:0000313" key="2">
    <source>
        <dbReference type="EMBL" id="TFF74599.1"/>
    </source>
</evidence>
<reference evidence="2 4" key="1">
    <citation type="submission" date="2018-06" db="EMBL/GenBank/DDBJ databases">
        <title>Occurrence of a novel blaKPC-2- and qnrS2- harbouring IncP6 plasmid from Aeromonas taiwanensis isolates recovered from the river sediments.</title>
        <authorList>
            <person name="Zheng B."/>
            <person name="Yu X."/>
            <person name="Xiao Y."/>
        </authorList>
    </citation>
    <scope>NUCLEOTIDE SEQUENCE [LARGE SCALE GENOMIC DNA]</scope>
    <source>
        <strain evidence="1 3">1713</strain>
        <strain evidence="2 4">198</strain>
    </source>
</reference>
<dbReference type="EMBL" id="QORK01000057">
    <property type="protein sequence ID" value="TFF74599.1"/>
    <property type="molecule type" value="Genomic_DNA"/>
</dbReference>
<protein>
    <submittedName>
        <fullName evidence="2">Uncharacterized protein</fullName>
    </submittedName>
</protein>
<evidence type="ECO:0000313" key="4">
    <source>
        <dbReference type="Proteomes" id="UP000297914"/>
    </source>
</evidence>
<organism evidence="2 4">
    <name type="scientific">Aeromonas taiwanensis</name>
    <dbReference type="NCBI Taxonomy" id="633417"/>
    <lineage>
        <taxon>Bacteria</taxon>
        <taxon>Pseudomonadati</taxon>
        <taxon>Pseudomonadota</taxon>
        <taxon>Gammaproteobacteria</taxon>
        <taxon>Aeromonadales</taxon>
        <taxon>Aeromonadaceae</taxon>
        <taxon>Aeromonas</taxon>
    </lineage>
</organism>
<accession>A0A5F0K5T3</accession>
<dbReference type="EMBL" id="QORL01000057">
    <property type="protein sequence ID" value="TFF71620.1"/>
    <property type="molecule type" value="Genomic_DNA"/>
</dbReference>
<gene>
    <name evidence="1" type="ORF">DRM93_19655</name>
    <name evidence="2" type="ORF">DRM94_19655</name>
</gene>
<dbReference type="Proteomes" id="UP000297720">
    <property type="component" value="Unassembled WGS sequence"/>
</dbReference>
<proteinExistence type="predicted"/>
<dbReference type="RefSeq" id="WP_134697102.1">
    <property type="nucleotide sequence ID" value="NZ_QORJ01000054.1"/>
</dbReference>
<comment type="caution">
    <text evidence="2">The sequence shown here is derived from an EMBL/GenBank/DDBJ whole genome shotgun (WGS) entry which is preliminary data.</text>
</comment>
<evidence type="ECO:0000313" key="3">
    <source>
        <dbReference type="Proteomes" id="UP000297720"/>
    </source>
</evidence>
<name>A0A5F0K5T3_9GAMM</name>